<proteinExistence type="inferred from homology"/>
<feature type="compositionally biased region" description="Gly residues" evidence="9">
    <location>
        <begin position="124"/>
        <end position="166"/>
    </location>
</feature>
<protein>
    <recommendedName>
        <fullName evidence="3">cellulase</fullName>
        <ecNumber evidence="3">3.2.1.4</ecNumber>
    </recommendedName>
</protein>
<keyword evidence="6" id="KW-0119">Carbohydrate metabolism</keyword>
<dbReference type="InterPro" id="IPR012291">
    <property type="entry name" value="CBM2_carb-bd_dom_sf"/>
</dbReference>
<dbReference type="InterPro" id="IPR036908">
    <property type="entry name" value="RlpA-like_sf"/>
</dbReference>
<evidence type="ECO:0000256" key="10">
    <source>
        <dbReference type="SAM" id="SignalP"/>
    </source>
</evidence>
<dbReference type="RefSeq" id="WP_073605675.1">
    <property type="nucleotide sequence ID" value="NZ_FQXZ01000046.1"/>
</dbReference>
<reference evidence="12 13" key="1">
    <citation type="submission" date="2016-11" db="EMBL/GenBank/DDBJ databases">
        <authorList>
            <person name="Jaros S."/>
            <person name="Januszkiewicz K."/>
            <person name="Wedrychowicz H."/>
        </authorList>
    </citation>
    <scope>NUCLEOTIDE SEQUENCE [LARGE SCALE GENOMIC DNA]</scope>
    <source>
        <strain evidence="12 13">CECT 7868</strain>
    </source>
</reference>
<evidence type="ECO:0000256" key="1">
    <source>
        <dbReference type="ARBA" id="ARBA00000966"/>
    </source>
</evidence>
<dbReference type="Gene3D" id="2.60.40.290">
    <property type="match status" value="1"/>
</dbReference>
<dbReference type="InterPro" id="IPR052288">
    <property type="entry name" value="GH45_Enzymes"/>
</dbReference>
<accession>A0A1M6CTB9</accession>
<keyword evidence="4 12" id="KW-0378">Hydrolase</keyword>
<evidence type="ECO:0000256" key="6">
    <source>
        <dbReference type="ARBA" id="ARBA00023277"/>
    </source>
</evidence>
<keyword evidence="13" id="KW-1185">Reference proteome</keyword>
<evidence type="ECO:0000256" key="2">
    <source>
        <dbReference type="ARBA" id="ARBA00007793"/>
    </source>
</evidence>
<sequence>MKKKLKRLVGCVGLASLPFITGPAYALTSGAGEATLSLQSSWGSGYCANVSITNNGDANITSWTVELDLKSAAVNNLWNGTLDGSTVTPSGNGTISPNSSASFGFCASVTDGVVTPEIVSLSVEGGGDTGDDNGGSTGDDNGGSTGDDNGGSTGDDNGGNTGGDNGGSTTDTEYDPIETGCSGYATRFWDCCKPHCGWKENVPTGLNALQSCSVSNSPLTDFSTQSACSGGSAYTCFSMIPFKVNDNLSYGYAATSSGDVCGRCYQLQFTGESHNSSGDPGSAALKGKTMIVQAINIGYDVSGGQFDILVPGGGVGAFNACSAQWGISSSELGSQYGGLLAACKQEIGWNASLDEYKSCLVKRCNSVFGSRNLTEMQQGCLWYANWFEAADNPALKYKEVACPSELSSNSGMDRGSLDDISNACGN</sequence>
<evidence type="ECO:0000313" key="13">
    <source>
        <dbReference type="Proteomes" id="UP000184608"/>
    </source>
</evidence>
<dbReference type="Pfam" id="PF00553">
    <property type="entry name" value="CBM_2"/>
    <property type="match status" value="1"/>
</dbReference>
<evidence type="ECO:0000256" key="3">
    <source>
        <dbReference type="ARBA" id="ARBA00012601"/>
    </source>
</evidence>
<dbReference type="Pfam" id="PF02015">
    <property type="entry name" value="Glyco_hydro_45"/>
    <property type="match status" value="1"/>
</dbReference>
<dbReference type="GO" id="GO:0008810">
    <property type="term" value="F:cellulase activity"/>
    <property type="evidence" value="ECO:0007669"/>
    <property type="project" value="UniProtKB-EC"/>
</dbReference>
<feature type="signal peptide" evidence="10">
    <location>
        <begin position="1"/>
        <end position="26"/>
    </location>
</feature>
<dbReference type="EC" id="3.2.1.4" evidence="3"/>
<dbReference type="Proteomes" id="UP000184608">
    <property type="component" value="Unassembled WGS sequence"/>
</dbReference>
<keyword evidence="10" id="KW-0732">Signal</keyword>
<keyword evidence="7 12" id="KW-0326">Glycosidase</keyword>
<dbReference type="GO" id="GO:0030245">
    <property type="term" value="P:cellulose catabolic process"/>
    <property type="evidence" value="ECO:0007669"/>
    <property type="project" value="UniProtKB-KW"/>
</dbReference>
<evidence type="ECO:0000313" key="12">
    <source>
        <dbReference type="EMBL" id="SHI64262.1"/>
    </source>
</evidence>
<name>A0A1M6CTB9_9VIBR</name>
<keyword evidence="8" id="KW-0624">Polysaccharide degradation</keyword>
<evidence type="ECO:0000256" key="9">
    <source>
        <dbReference type="SAM" id="MobiDB-lite"/>
    </source>
</evidence>
<dbReference type="GO" id="GO:0030247">
    <property type="term" value="F:polysaccharide binding"/>
    <property type="evidence" value="ECO:0007669"/>
    <property type="project" value="UniProtKB-UniRule"/>
</dbReference>
<dbReference type="PANTHER" id="PTHR39730:SF1">
    <property type="entry name" value="ENDOGLUCANASE 1"/>
    <property type="match status" value="1"/>
</dbReference>
<evidence type="ECO:0000256" key="8">
    <source>
        <dbReference type="ARBA" id="ARBA00023326"/>
    </source>
</evidence>
<evidence type="ECO:0000259" key="11">
    <source>
        <dbReference type="PROSITE" id="PS51173"/>
    </source>
</evidence>
<dbReference type="Gene3D" id="2.40.40.10">
    <property type="entry name" value="RlpA-like domain"/>
    <property type="match status" value="1"/>
</dbReference>
<dbReference type="PROSITE" id="PS51173">
    <property type="entry name" value="CBM2"/>
    <property type="match status" value="1"/>
</dbReference>
<feature type="chain" id="PRO_5012251873" description="cellulase" evidence="10">
    <location>
        <begin position="27"/>
        <end position="426"/>
    </location>
</feature>
<dbReference type="InterPro" id="IPR000334">
    <property type="entry name" value="Glyco_hydro_45"/>
</dbReference>
<gene>
    <name evidence="12" type="primary">celB</name>
    <name evidence="12" type="ORF">VA7868_04063</name>
</gene>
<dbReference type="InterPro" id="IPR008965">
    <property type="entry name" value="CBM2/CBM3_carb-bd_dom_sf"/>
</dbReference>
<dbReference type="InterPro" id="IPR001919">
    <property type="entry name" value="CBD2"/>
</dbReference>
<comment type="similarity">
    <text evidence="2">Belongs to the glycosyl hydrolase 45 (cellulase K) family.</text>
</comment>
<comment type="catalytic activity">
    <reaction evidence="1">
        <text>Endohydrolysis of (1-&gt;4)-beta-D-glucosidic linkages in cellulose, lichenin and cereal beta-D-glucans.</text>
        <dbReference type="EC" id="3.2.1.4"/>
    </reaction>
</comment>
<dbReference type="SUPFAM" id="SSF50685">
    <property type="entry name" value="Barwin-like endoglucanases"/>
    <property type="match status" value="1"/>
</dbReference>
<feature type="domain" description="CBM2" evidence="11">
    <location>
        <begin position="25"/>
        <end position="131"/>
    </location>
</feature>
<dbReference type="SUPFAM" id="SSF49384">
    <property type="entry name" value="Carbohydrate-binding domain"/>
    <property type="match status" value="1"/>
</dbReference>
<dbReference type="AlphaFoldDB" id="A0A1M6CTB9"/>
<dbReference type="PANTHER" id="PTHR39730">
    <property type="entry name" value="ENDOGLUCANASE 1"/>
    <property type="match status" value="1"/>
</dbReference>
<feature type="region of interest" description="Disordered" evidence="9">
    <location>
        <begin position="121"/>
        <end position="174"/>
    </location>
</feature>
<organism evidence="12 13">
    <name type="scientific">Vibrio aerogenes CECT 7868</name>
    <dbReference type="NCBI Taxonomy" id="1216006"/>
    <lineage>
        <taxon>Bacteria</taxon>
        <taxon>Pseudomonadati</taxon>
        <taxon>Pseudomonadota</taxon>
        <taxon>Gammaproteobacteria</taxon>
        <taxon>Vibrionales</taxon>
        <taxon>Vibrionaceae</taxon>
        <taxon>Vibrio</taxon>
    </lineage>
</organism>
<evidence type="ECO:0000256" key="7">
    <source>
        <dbReference type="ARBA" id="ARBA00023295"/>
    </source>
</evidence>
<dbReference type="OrthoDB" id="5696284at2"/>
<evidence type="ECO:0000256" key="5">
    <source>
        <dbReference type="ARBA" id="ARBA00023001"/>
    </source>
</evidence>
<dbReference type="SMART" id="SM00637">
    <property type="entry name" value="CBD_II"/>
    <property type="match status" value="1"/>
</dbReference>
<evidence type="ECO:0000256" key="4">
    <source>
        <dbReference type="ARBA" id="ARBA00022801"/>
    </source>
</evidence>
<keyword evidence="5" id="KW-0136">Cellulose degradation</keyword>
<dbReference type="EMBL" id="FQXZ01000046">
    <property type="protein sequence ID" value="SHI64262.1"/>
    <property type="molecule type" value="Genomic_DNA"/>
</dbReference>
<dbReference type="STRING" id="1216006.VA7868_04063"/>